<dbReference type="PANTHER" id="PTHR33281:SF19">
    <property type="entry name" value="VOLTAGE-DEPENDENT ANION CHANNEL-FORMING PROTEIN YNEE"/>
    <property type="match status" value="1"/>
</dbReference>
<proteinExistence type="predicted"/>
<evidence type="ECO:0000256" key="3">
    <source>
        <dbReference type="ARBA" id="ARBA00022475"/>
    </source>
</evidence>
<gene>
    <name evidence="8" type="ORF">SNAT2548_LOCUS6368</name>
</gene>
<evidence type="ECO:0000256" key="7">
    <source>
        <dbReference type="ARBA" id="ARBA00023136"/>
    </source>
</evidence>
<keyword evidence="6" id="KW-0406">Ion transport</keyword>
<keyword evidence="5" id="KW-1133">Transmembrane helix</keyword>
<dbReference type="PANTHER" id="PTHR33281">
    <property type="entry name" value="UPF0187 PROTEIN YNEE"/>
    <property type="match status" value="1"/>
</dbReference>
<evidence type="ECO:0000313" key="8">
    <source>
        <dbReference type="EMBL" id="CAE7204558.1"/>
    </source>
</evidence>
<dbReference type="EMBL" id="CAJNDS010000424">
    <property type="protein sequence ID" value="CAE7204558.1"/>
    <property type="molecule type" value="Genomic_DNA"/>
</dbReference>
<feature type="non-terminal residue" evidence="8">
    <location>
        <position position="1"/>
    </location>
</feature>
<dbReference type="Pfam" id="PF25539">
    <property type="entry name" value="Bestrophin_2"/>
    <property type="match status" value="1"/>
</dbReference>
<keyword evidence="3" id="KW-1003">Cell membrane</keyword>
<dbReference type="AlphaFoldDB" id="A0A812JG09"/>
<accession>A0A812JG09</accession>
<keyword evidence="4" id="KW-0812">Transmembrane</keyword>
<sequence length="271" mass="30276">SRVSSASERFGRARGLWADVVSTIRNVSREAHLWASRDEFLKFCRWLPALPAAMLCHARQTDMPELAEMLRASRGPRVLQASDDEGLSDRDIDEVMSRPVGMSPPRFVYLRIMALSSQLDIPKPQKAALEGELSRLSDALNACEWASEEVPEPYAKQTAGLLFLWLALLPLALPSELGVGAVLSQQLVAFGLLGIEDVGIQLEEPFKVLPLEAPCGKIAAECQALRVSWRRMRKGSEIRRTKAIPESDRVFPCYGKENRRKPRGDEEVIRL</sequence>
<keyword evidence="7" id="KW-0472">Membrane</keyword>
<evidence type="ECO:0000313" key="9">
    <source>
        <dbReference type="Proteomes" id="UP000604046"/>
    </source>
</evidence>
<dbReference type="InterPro" id="IPR044669">
    <property type="entry name" value="YneE/VCCN1/2-like"/>
</dbReference>
<evidence type="ECO:0000256" key="5">
    <source>
        <dbReference type="ARBA" id="ARBA00022989"/>
    </source>
</evidence>
<evidence type="ECO:0000256" key="4">
    <source>
        <dbReference type="ARBA" id="ARBA00022692"/>
    </source>
</evidence>
<dbReference type="GO" id="GO:0005254">
    <property type="term" value="F:chloride channel activity"/>
    <property type="evidence" value="ECO:0007669"/>
    <property type="project" value="InterPro"/>
</dbReference>
<protein>
    <submittedName>
        <fullName evidence="8">Uncharacterized protein</fullName>
    </submittedName>
</protein>
<organism evidence="8 9">
    <name type="scientific">Symbiodinium natans</name>
    <dbReference type="NCBI Taxonomy" id="878477"/>
    <lineage>
        <taxon>Eukaryota</taxon>
        <taxon>Sar</taxon>
        <taxon>Alveolata</taxon>
        <taxon>Dinophyceae</taxon>
        <taxon>Suessiales</taxon>
        <taxon>Symbiodiniaceae</taxon>
        <taxon>Symbiodinium</taxon>
    </lineage>
</organism>
<evidence type="ECO:0000256" key="1">
    <source>
        <dbReference type="ARBA" id="ARBA00004651"/>
    </source>
</evidence>
<evidence type="ECO:0000256" key="2">
    <source>
        <dbReference type="ARBA" id="ARBA00022448"/>
    </source>
</evidence>
<reference evidence="8" key="1">
    <citation type="submission" date="2021-02" db="EMBL/GenBank/DDBJ databases">
        <authorList>
            <person name="Dougan E. K."/>
            <person name="Rhodes N."/>
            <person name="Thang M."/>
            <person name="Chan C."/>
        </authorList>
    </citation>
    <scope>NUCLEOTIDE SEQUENCE</scope>
</reference>
<comment type="caution">
    <text evidence="8">The sequence shown here is derived from an EMBL/GenBank/DDBJ whole genome shotgun (WGS) entry which is preliminary data.</text>
</comment>
<dbReference type="GO" id="GO:0005886">
    <property type="term" value="C:plasma membrane"/>
    <property type="evidence" value="ECO:0007669"/>
    <property type="project" value="UniProtKB-SubCell"/>
</dbReference>
<dbReference type="OrthoDB" id="1368at2759"/>
<keyword evidence="2" id="KW-0813">Transport</keyword>
<keyword evidence="9" id="KW-1185">Reference proteome</keyword>
<comment type="subcellular location">
    <subcellularLocation>
        <location evidence="1">Cell membrane</location>
        <topology evidence="1">Multi-pass membrane protein</topology>
    </subcellularLocation>
</comment>
<dbReference type="Proteomes" id="UP000604046">
    <property type="component" value="Unassembled WGS sequence"/>
</dbReference>
<name>A0A812JG09_9DINO</name>
<evidence type="ECO:0000256" key="6">
    <source>
        <dbReference type="ARBA" id="ARBA00023065"/>
    </source>
</evidence>